<proteinExistence type="predicted"/>
<comment type="caution">
    <text evidence="3">The sequence shown here is derived from an EMBL/GenBank/DDBJ whole genome shotgun (WGS) entry which is preliminary data.</text>
</comment>
<reference evidence="3 4" key="1">
    <citation type="submission" date="2023-11" db="EMBL/GenBank/DDBJ databases">
        <authorList>
            <person name="Hedman E."/>
            <person name="Englund M."/>
            <person name="Stromberg M."/>
            <person name="Nyberg Akerstrom W."/>
            <person name="Nylinder S."/>
            <person name="Jareborg N."/>
            <person name="Kallberg Y."/>
            <person name="Kronander E."/>
        </authorList>
    </citation>
    <scope>NUCLEOTIDE SEQUENCE [LARGE SCALE GENOMIC DNA]</scope>
</reference>
<feature type="domain" description="Peptidase M12A" evidence="2">
    <location>
        <begin position="10"/>
        <end position="123"/>
    </location>
</feature>
<sequence>MLPENWPSNWNSAVIPYTFNFYSPSSKRLISLVKKGLSYIEERSCLTFEEYDPRELAELKNFTYIYFSYSGVLEDCCLPFFKKRYGRRLVLITPLCTLPAEVAHATMHAFGLHHQNHQPFQENKMKALLFHNDCQKIEQKLDIFESRMKNMYDVK</sequence>
<evidence type="ECO:0000259" key="2">
    <source>
        <dbReference type="Pfam" id="PF01400"/>
    </source>
</evidence>
<gene>
    <name evidence="3" type="ORF">PARMNEM_LOCUS17882</name>
</gene>
<dbReference type="SUPFAM" id="SSF55486">
    <property type="entry name" value="Metalloproteases ('zincins'), catalytic domain"/>
    <property type="match status" value="1"/>
</dbReference>
<dbReference type="Gene3D" id="3.40.390.10">
    <property type="entry name" value="Collagenase (Catalytic Domain)"/>
    <property type="match status" value="1"/>
</dbReference>
<keyword evidence="4" id="KW-1185">Reference proteome</keyword>
<evidence type="ECO:0000256" key="1">
    <source>
        <dbReference type="ARBA" id="ARBA00001947"/>
    </source>
</evidence>
<name>A0AAV1LVG5_9NEOP</name>
<dbReference type="GO" id="GO:0006508">
    <property type="term" value="P:proteolysis"/>
    <property type="evidence" value="ECO:0007669"/>
    <property type="project" value="InterPro"/>
</dbReference>
<evidence type="ECO:0000313" key="3">
    <source>
        <dbReference type="EMBL" id="CAK1598945.1"/>
    </source>
</evidence>
<dbReference type="EMBL" id="CAVLGL010000104">
    <property type="protein sequence ID" value="CAK1598945.1"/>
    <property type="molecule type" value="Genomic_DNA"/>
</dbReference>
<evidence type="ECO:0000313" key="4">
    <source>
        <dbReference type="Proteomes" id="UP001314205"/>
    </source>
</evidence>
<accession>A0AAV1LVG5</accession>
<dbReference type="AlphaFoldDB" id="A0AAV1LVG5"/>
<dbReference type="InterPro" id="IPR001506">
    <property type="entry name" value="Peptidase_M12A"/>
</dbReference>
<dbReference type="InterPro" id="IPR024079">
    <property type="entry name" value="MetalloPept_cat_dom_sf"/>
</dbReference>
<dbReference type="GO" id="GO:0004222">
    <property type="term" value="F:metalloendopeptidase activity"/>
    <property type="evidence" value="ECO:0007669"/>
    <property type="project" value="InterPro"/>
</dbReference>
<organism evidence="3 4">
    <name type="scientific">Parnassius mnemosyne</name>
    <name type="common">clouded apollo</name>
    <dbReference type="NCBI Taxonomy" id="213953"/>
    <lineage>
        <taxon>Eukaryota</taxon>
        <taxon>Metazoa</taxon>
        <taxon>Ecdysozoa</taxon>
        <taxon>Arthropoda</taxon>
        <taxon>Hexapoda</taxon>
        <taxon>Insecta</taxon>
        <taxon>Pterygota</taxon>
        <taxon>Neoptera</taxon>
        <taxon>Endopterygota</taxon>
        <taxon>Lepidoptera</taxon>
        <taxon>Glossata</taxon>
        <taxon>Ditrysia</taxon>
        <taxon>Papilionoidea</taxon>
        <taxon>Papilionidae</taxon>
        <taxon>Parnassiinae</taxon>
        <taxon>Parnassini</taxon>
        <taxon>Parnassius</taxon>
        <taxon>Driopa</taxon>
    </lineage>
</organism>
<comment type="cofactor">
    <cofactor evidence="1">
        <name>Zn(2+)</name>
        <dbReference type="ChEBI" id="CHEBI:29105"/>
    </cofactor>
</comment>
<dbReference type="Proteomes" id="UP001314205">
    <property type="component" value="Unassembled WGS sequence"/>
</dbReference>
<dbReference type="Pfam" id="PF01400">
    <property type="entry name" value="Astacin"/>
    <property type="match status" value="1"/>
</dbReference>
<protein>
    <recommendedName>
        <fullName evidence="2">Peptidase M12A domain-containing protein</fullName>
    </recommendedName>
</protein>